<dbReference type="STRING" id="561184.SAMN05216376_107210"/>
<dbReference type="AlphaFoldDB" id="A0A0B3SW88"/>
<accession>A0A0B3SW88</accession>
<dbReference type="GO" id="GO:0005829">
    <property type="term" value="C:cytosol"/>
    <property type="evidence" value="ECO:0007669"/>
    <property type="project" value="TreeGrafter"/>
</dbReference>
<evidence type="ECO:0000256" key="1">
    <source>
        <dbReference type="ARBA" id="ARBA00023015"/>
    </source>
</evidence>
<dbReference type="PANTHER" id="PTHR47894">
    <property type="entry name" value="HTH-TYPE TRANSCRIPTIONAL REGULATOR GADX"/>
    <property type="match status" value="1"/>
</dbReference>
<dbReference type="InterPro" id="IPR018062">
    <property type="entry name" value="HTH_AraC-typ_CS"/>
</dbReference>
<evidence type="ECO:0000259" key="4">
    <source>
        <dbReference type="PROSITE" id="PS01124"/>
    </source>
</evidence>
<dbReference type="Pfam" id="PF12833">
    <property type="entry name" value="HTH_18"/>
    <property type="match status" value="1"/>
</dbReference>
<name>A0A0B3SW88_9RHOB</name>
<feature type="domain" description="HTH araC/xylS-type" evidence="4">
    <location>
        <begin position="234"/>
        <end position="332"/>
    </location>
</feature>
<dbReference type="PROSITE" id="PS01124">
    <property type="entry name" value="HTH_ARAC_FAMILY_2"/>
    <property type="match status" value="1"/>
</dbReference>
<dbReference type="GO" id="GO:0003700">
    <property type="term" value="F:DNA-binding transcription factor activity"/>
    <property type="evidence" value="ECO:0007669"/>
    <property type="project" value="InterPro"/>
</dbReference>
<sequence>MPTVTAAFVHALTAAANLALTPDGEIRSGGVVVHQVAPLKDGQLDDQSFFDLLCWIARRHPDRVSLMAAYAEAIRMDDLGVLGLALKTAPTLRASLVRLERYFRLLTDTAVYRLDSSVTPARLVLEGRTPDHPALTLRNECALAGFARNARDFVRDGLRLEFVTFRHRCSDDPARYEAHFGCPVLFGADRDSIALSAHSLELPNRLGDKALSDFLTSHLDKELGPTEPEPPLRADLCRRLSTALSTGIPRAASLARDMGMSERTFFRRLSDEGTTYRDVVREVQIKLARDLLEHSECSIAEVAFLTGFAEQSAFGRAFKRWVGQAPAQYRNRACDVPHLPQGAVMAGTVQRLAGGADTVGAVAV</sequence>
<dbReference type="PROSITE" id="PS00041">
    <property type="entry name" value="HTH_ARAC_FAMILY_1"/>
    <property type="match status" value="1"/>
</dbReference>
<dbReference type="PANTHER" id="PTHR47894:SF1">
    <property type="entry name" value="HTH-TYPE TRANSCRIPTIONAL REGULATOR VQSM"/>
    <property type="match status" value="1"/>
</dbReference>
<dbReference type="PRINTS" id="PR00032">
    <property type="entry name" value="HTHARAC"/>
</dbReference>
<dbReference type="SMART" id="SM00342">
    <property type="entry name" value="HTH_ARAC"/>
    <property type="match status" value="1"/>
</dbReference>
<keyword evidence="2" id="KW-0238">DNA-binding</keyword>
<reference evidence="5 6" key="1">
    <citation type="submission" date="2014-10" db="EMBL/GenBank/DDBJ databases">
        <title>Genome sequence of Ponticoccus sp. strain UMTAT08 isolated from clonal culture of toxic dinoflagellate Alexandrium tamiyavanichii.</title>
        <authorList>
            <person name="Gan H.Y."/>
            <person name="Muhd D.-D."/>
            <person name="Mohd Noor M.E."/>
            <person name="Yeong Y.S."/>
            <person name="Usup G."/>
        </authorList>
    </citation>
    <scope>NUCLEOTIDE SEQUENCE [LARGE SCALE GENOMIC DNA]</scope>
    <source>
        <strain evidence="5 6">UMTAT08</strain>
    </source>
</reference>
<dbReference type="GO" id="GO:0000976">
    <property type="term" value="F:transcription cis-regulatory region binding"/>
    <property type="evidence" value="ECO:0007669"/>
    <property type="project" value="TreeGrafter"/>
</dbReference>
<gene>
    <name evidence="5" type="ORF">OA50_00538</name>
</gene>
<dbReference type="InterPro" id="IPR020449">
    <property type="entry name" value="Tscrpt_reg_AraC-type_HTH"/>
</dbReference>
<dbReference type="InterPro" id="IPR009057">
    <property type="entry name" value="Homeodomain-like_sf"/>
</dbReference>
<proteinExistence type="predicted"/>
<keyword evidence="6" id="KW-1185">Reference proteome</keyword>
<dbReference type="RefSeq" id="WP_043137046.1">
    <property type="nucleotide sequence ID" value="NZ_JSUQ01000002.1"/>
</dbReference>
<evidence type="ECO:0000313" key="5">
    <source>
        <dbReference type="EMBL" id="KHQ54704.1"/>
    </source>
</evidence>
<comment type="caution">
    <text evidence="5">The sequence shown here is derived from an EMBL/GenBank/DDBJ whole genome shotgun (WGS) entry which is preliminary data.</text>
</comment>
<dbReference type="InterPro" id="IPR018060">
    <property type="entry name" value="HTH_AraC"/>
</dbReference>
<dbReference type="PATRIC" id="fig|1515334.3.peg.544"/>
<dbReference type="Gene3D" id="1.10.10.60">
    <property type="entry name" value="Homeodomain-like"/>
    <property type="match status" value="1"/>
</dbReference>
<dbReference type="InterPro" id="IPR032687">
    <property type="entry name" value="AraC-type_N"/>
</dbReference>
<dbReference type="Proteomes" id="UP000030960">
    <property type="component" value="Unassembled WGS sequence"/>
</dbReference>
<organism evidence="5 6">
    <name type="scientific">Mameliella alba</name>
    <dbReference type="NCBI Taxonomy" id="561184"/>
    <lineage>
        <taxon>Bacteria</taxon>
        <taxon>Pseudomonadati</taxon>
        <taxon>Pseudomonadota</taxon>
        <taxon>Alphaproteobacteria</taxon>
        <taxon>Rhodobacterales</taxon>
        <taxon>Roseobacteraceae</taxon>
        <taxon>Mameliella</taxon>
    </lineage>
</organism>
<evidence type="ECO:0000256" key="3">
    <source>
        <dbReference type="ARBA" id="ARBA00023163"/>
    </source>
</evidence>
<protein>
    <submittedName>
        <fullName evidence="5">Transcriptional regulator, AraC family</fullName>
    </submittedName>
</protein>
<dbReference type="OrthoDB" id="9805730at2"/>
<evidence type="ECO:0000256" key="2">
    <source>
        <dbReference type="ARBA" id="ARBA00023125"/>
    </source>
</evidence>
<keyword evidence="3" id="KW-0804">Transcription</keyword>
<dbReference type="EMBL" id="JSUQ01000002">
    <property type="protein sequence ID" value="KHQ54704.1"/>
    <property type="molecule type" value="Genomic_DNA"/>
</dbReference>
<keyword evidence="1" id="KW-0805">Transcription regulation</keyword>
<dbReference type="SUPFAM" id="SSF46689">
    <property type="entry name" value="Homeodomain-like"/>
    <property type="match status" value="1"/>
</dbReference>
<evidence type="ECO:0000313" key="6">
    <source>
        <dbReference type="Proteomes" id="UP000030960"/>
    </source>
</evidence>
<dbReference type="Pfam" id="PF12625">
    <property type="entry name" value="Arabinose_bd"/>
    <property type="match status" value="1"/>
</dbReference>